<dbReference type="Pfam" id="PF25541">
    <property type="entry name" value="TBCA_PH"/>
    <property type="match status" value="1"/>
</dbReference>
<feature type="region of interest" description="Disordered" evidence="2">
    <location>
        <begin position="778"/>
        <end position="815"/>
    </location>
</feature>
<dbReference type="CDD" id="cd13248">
    <property type="entry name" value="PH_PEPP1_2_3"/>
    <property type="match status" value="1"/>
</dbReference>
<keyword evidence="6" id="KW-1185">Reference proteome</keyword>
<feature type="domain" description="PH" evidence="3">
    <location>
        <begin position="139"/>
        <end position="237"/>
    </location>
</feature>
<dbReference type="OMA" id="SHMPRPA"/>
<feature type="region of interest" description="Disordered" evidence="2">
    <location>
        <begin position="241"/>
        <end position="607"/>
    </location>
</feature>
<feature type="region of interest" description="Disordered" evidence="2">
    <location>
        <begin position="1475"/>
        <end position="1561"/>
    </location>
</feature>
<feature type="region of interest" description="Disordered" evidence="2">
    <location>
        <begin position="689"/>
        <end position="750"/>
    </location>
</feature>
<dbReference type="Pfam" id="PF00397">
    <property type="entry name" value="WW"/>
    <property type="match status" value="1"/>
</dbReference>
<feature type="compositionally biased region" description="Basic and acidic residues" evidence="2">
    <location>
        <begin position="1475"/>
        <end position="1509"/>
    </location>
</feature>
<dbReference type="Gene3D" id="2.30.29.30">
    <property type="entry name" value="Pleckstrin-homology domain (PH domain)/Phosphotyrosine-binding domain (PTB)"/>
    <property type="match status" value="1"/>
</dbReference>
<evidence type="ECO:0000259" key="3">
    <source>
        <dbReference type="PROSITE" id="PS50003"/>
    </source>
</evidence>
<organism evidence="5 6">
    <name type="scientific">Magallana gigas</name>
    <name type="common">Pacific oyster</name>
    <name type="synonym">Crassostrea gigas</name>
    <dbReference type="NCBI Taxonomy" id="29159"/>
    <lineage>
        <taxon>Eukaryota</taxon>
        <taxon>Metazoa</taxon>
        <taxon>Spiralia</taxon>
        <taxon>Lophotrochozoa</taxon>
        <taxon>Mollusca</taxon>
        <taxon>Bivalvia</taxon>
        <taxon>Autobranchia</taxon>
        <taxon>Pteriomorphia</taxon>
        <taxon>Ostreida</taxon>
        <taxon>Ostreoidea</taxon>
        <taxon>Ostreidae</taxon>
        <taxon>Magallana</taxon>
    </lineage>
</organism>
<feature type="compositionally biased region" description="Basic and acidic residues" evidence="2">
    <location>
        <begin position="454"/>
        <end position="468"/>
    </location>
</feature>
<evidence type="ECO:0000256" key="1">
    <source>
        <dbReference type="SAM" id="Coils"/>
    </source>
</evidence>
<feature type="coiled-coil region" evidence="1">
    <location>
        <begin position="1163"/>
        <end position="1204"/>
    </location>
</feature>
<sequence length="1853" mass="212052">MAADFLRERHPLVNFGVTRDGRVFFIDDKTRTTSWLHPLKRNPMQTGHSRVPGLPDGWEQAVTPEGAIYFIDHNTHTTTFEHPVTGGTVNHGSPIHRSPTSAASPPNSPGHRPPKSPIRSPTKLRALKAPAARREETAMVTIRGWLYRQEGSGLKSWKKRWCVLADFGLYFYKDDKERHSVSSILLPSYQISRCVLGETNKKFSFKAEHNNMKTCFFASDNQGDMERWIKALELAAALKGVPKRSPEPNNNTPKLIPKSAFMEWDEDEDEDVKKRFSGPPEFPPSRKTHQQSAFGPYQGEGQPQFSPNSDRGQYSENRDPTQRRYEQFPSDPRAQQVDHRPPNRQPDRGRPHSEEIPPSRNYQKDNSLRHDNPQNRRLNLDPNSQERSYNDHDPRNTYPRMNTQESRARNYQDEANRMQVLHDRVPDYSRAAYDREPVRQDNQDDVYSKPVKKLNRDLSPHERFEERGGHHRSKEYRVQGQRSPGGKADDNPYVPMGQYDPRSNERPDIIPPSNHSRETSETSNYGYYSPQRAEAQLDRNYSRDERGYPQDPQILRHGRIRPEHDENYPGRSSHQQPKEPPRLYLTEDQPPNGQPNGQPQPTNRENLSLPVSQNNLYVDIPHTYVNIGDALSHRYDDQVSPAPNRPPLPTAVRSQYVEELAQAKTPKTSRELINAEKALEIRMQQPAYFNYPTPTNEAAPQFPRGGRNYQGNHLHPGYEGNPRQNEAGQRNQNGYKTNPSNQQGDDSSEEPRIVKEFHSVSMLRSGSKEVLKSLDASDLARRRMNSPDNSISRQLSRSGSPEEEEHMHDDEVDRINIKNDQYLMNESSHSMNEHSRDHDQSFSMHQNERRDYDQSERNSISEPKVVNESTQPTNQRHSLDGFNVNRVNNLFIQNAPMNDKSTNLSFDGALPQGGRHSSRPVMDGYRYNAEDDAESETDVKKRLSTASSQMSRREESEGQRPHPQPVYQRQDAGNRKGNKKPPPMGMIHTVREDPNMPDSQVIETAGLPNMNKKYPLGGSRIRMSICAGDLIGKTHDELVLMLIQLRREQAAEENVRNFIRQRLEERRPGEHRYRQMVRNSGGGPVDISFEEDHNDYVGLKHQLEDVENRLEVYRPLVNLVHNMVNMGSLYGGDNYMMASQYRKHLLSPEEYTPPKKMIEFSRKHQEDEMVQTLREEIQQLTKDEADLEEKLERLYELDRMLQEQSFKVTSLQEDKDMLELALQGILRQQDMSRDNPRELDNFLRQQRMIEKEHSRIMQFLAQASKELEETTAENNKVEHEVALLRSKVHGELNRSKSAPSLSEENYKNKVKMEKDLARVQDMMAGLTEQQAELSEAMKRFRRLSSGGGLENMLEKSEKEAPKTNRNNAVEKLPSMYLETDLDTGDSKDLSQVQQVLHSYNSLPRGAGYPLENNDTDSARFETLVAQNNVSLEGSSLSPGGAPLDGPESQWDISEADENTKRFFGIIPKEKSKVLTVRDVKRQSEQRKENHKTRREDFSPDPSWNHKGESSDQAVEPQTANSTGNHPVYENLPPVNSSKPWSSVLPSNPSSAPSSRRSSSLHLMGPRPFVPFHLQSHTPSPVTHVESPVTVSINSSSFHQPSRDGVVKATRIIVQPPFNDEANHTNRSMTGSAHSSTGMFNVKRTPRGRYMTISSSEPVRLETSLITPTSPNTAAGDLITNRMDMVPDIVKSSQKTPHQLDEEAIEREILYVPNKVEIPERYIPDSDDESVTEEEKIKREEKAEKIKRLLTNSSVQHSLSQPDVSQVGEIHQQAHEQKIKRAHLLEVSQELAKQVTLKSRQAAAERAKRRKTWSGSPSKVPDPVLDANDLEVDRTMGSMEYLAPHHRRQENMYI</sequence>
<feature type="coiled-coil region" evidence="1">
    <location>
        <begin position="1260"/>
        <end position="1343"/>
    </location>
</feature>
<feature type="region of interest" description="Disordered" evidence="2">
    <location>
        <begin position="1431"/>
        <end position="1450"/>
    </location>
</feature>
<dbReference type="PANTHER" id="PTHR12752:SF9">
    <property type="entry name" value="KRAMER, ISOFORM I"/>
    <property type="match status" value="1"/>
</dbReference>
<feature type="compositionally biased region" description="Polar residues" evidence="2">
    <location>
        <begin position="857"/>
        <end position="876"/>
    </location>
</feature>
<evidence type="ECO:0008006" key="7">
    <source>
        <dbReference type="Google" id="ProtNLM"/>
    </source>
</evidence>
<feature type="compositionally biased region" description="Polar residues" evidence="2">
    <location>
        <begin position="786"/>
        <end position="799"/>
    </location>
</feature>
<dbReference type="Pfam" id="PF00169">
    <property type="entry name" value="PH"/>
    <property type="match status" value="1"/>
</dbReference>
<feature type="domain" description="WW" evidence="4">
    <location>
        <begin position="52"/>
        <end position="85"/>
    </location>
</feature>
<feature type="compositionally biased region" description="Basic and acidic residues" evidence="2">
    <location>
        <begin position="535"/>
        <end position="548"/>
    </location>
</feature>
<dbReference type="SUPFAM" id="SSF50729">
    <property type="entry name" value="PH domain-like"/>
    <property type="match status" value="1"/>
</dbReference>
<dbReference type="SUPFAM" id="SSF51045">
    <property type="entry name" value="WW domain"/>
    <property type="match status" value="1"/>
</dbReference>
<feature type="compositionally biased region" description="Polar residues" evidence="2">
    <location>
        <begin position="722"/>
        <end position="745"/>
    </location>
</feature>
<feature type="compositionally biased region" description="Low complexity" evidence="2">
    <location>
        <begin position="1539"/>
        <end position="1559"/>
    </location>
</feature>
<dbReference type="InterPro" id="IPR011993">
    <property type="entry name" value="PH-like_dom_sf"/>
</dbReference>
<feature type="compositionally biased region" description="Basic and acidic residues" evidence="2">
    <location>
        <begin position="831"/>
        <end position="856"/>
    </location>
</feature>
<name>A0A8W8NBH7_MAGGI</name>
<feature type="compositionally biased region" description="Low complexity" evidence="2">
    <location>
        <begin position="589"/>
        <end position="601"/>
    </location>
</feature>
<dbReference type="PROSITE" id="PS50020">
    <property type="entry name" value="WW_DOMAIN_2"/>
    <property type="match status" value="2"/>
</dbReference>
<dbReference type="InterPro" id="IPR040392">
    <property type="entry name" value="PKHA4-7_PH"/>
</dbReference>
<dbReference type="Gene3D" id="2.20.70.10">
    <property type="match status" value="2"/>
</dbReference>
<dbReference type="EnsemblMetazoa" id="G5109.1">
    <property type="protein sequence ID" value="G5109.1:cds"/>
    <property type="gene ID" value="G5109"/>
</dbReference>
<feature type="region of interest" description="Disordered" evidence="2">
    <location>
        <begin position="827"/>
        <end position="881"/>
    </location>
</feature>
<feature type="region of interest" description="Disordered" evidence="2">
    <location>
        <begin position="1347"/>
        <end position="1369"/>
    </location>
</feature>
<evidence type="ECO:0000313" key="6">
    <source>
        <dbReference type="Proteomes" id="UP000005408"/>
    </source>
</evidence>
<feature type="compositionally biased region" description="Basic and acidic residues" evidence="2">
    <location>
        <begin position="805"/>
        <end position="815"/>
    </location>
</feature>
<evidence type="ECO:0000259" key="4">
    <source>
        <dbReference type="PROSITE" id="PS50020"/>
    </source>
</evidence>
<evidence type="ECO:0000256" key="2">
    <source>
        <dbReference type="SAM" id="MobiDB-lite"/>
    </source>
</evidence>
<dbReference type="PROSITE" id="PS01159">
    <property type="entry name" value="WW_DOMAIN_1"/>
    <property type="match status" value="1"/>
</dbReference>
<feature type="region of interest" description="Disordered" evidence="2">
    <location>
        <begin position="897"/>
        <end position="985"/>
    </location>
</feature>
<dbReference type="OrthoDB" id="43122at2759"/>
<dbReference type="PROSITE" id="PS50003">
    <property type="entry name" value="PH_DOMAIN"/>
    <property type="match status" value="1"/>
</dbReference>
<feature type="domain" description="WW" evidence="4">
    <location>
        <begin position="18"/>
        <end position="40"/>
    </location>
</feature>
<feature type="compositionally biased region" description="Polar residues" evidence="2">
    <location>
        <begin position="375"/>
        <end position="387"/>
    </location>
</feature>
<protein>
    <recommendedName>
        <fullName evidence="7">Pleckstrin-like protein domain-containing family A member 7</fullName>
    </recommendedName>
</protein>
<feature type="compositionally biased region" description="Basic and acidic residues" evidence="2">
    <location>
        <begin position="406"/>
        <end position="442"/>
    </location>
</feature>
<evidence type="ECO:0000313" key="5">
    <source>
        <dbReference type="EnsemblMetazoa" id="G5109.1:cds"/>
    </source>
</evidence>
<dbReference type="SMART" id="SM00456">
    <property type="entry name" value="WW"/>
    <property type="match status" value="2"/>
</dbReference>
<dbReference type="CDD" id="cd00201">
    <property type="entry name" value="WW"/>
    <property type="match status" value="2"/>
</dbReference>
<feature type="compositionally biased region" description="Polar residues" evidence="2">
    <location>
        <begin position="1510"/>
        <end position="1524"/>
    </location>
</feature>
<proteinExistence type="predicted"/>
<dbReference type="Proteomes" id="UP000005408">
    <property type="component" value="Unassembled WGS sequence"/>
</dbReference>
<accession>A0A8W8NBH7</accession>
<dbReference type="InterPro" id="IPR001849">
    <property type="entry name" value="PH_domain"/>
</dbReference>
<feature type="region of interest" description="Disordered" evidence="2">
    <location>
        <begin position="82"/>
        <end position="131"/>
    </location>
</feature>
<dbReference type="PANTHER" id="PTHR12752">
    <property type="entry name" value="PHOSPHOINOSITOL 3-PHOSPHATE-BINDING PROTEIN"/>
    <property type="match status" value="1"/>
</dbReference>
<reference evidence="5" key="1">
    <citation type="submission" date="2022-08" db="UniProtKB">
        <authorList>
            <consortium name="EnsemblMetazoa"/>
        </authorList>
    </citation>
    <scope>IDENTIFICATION</scope>
    <source>
        <strain evidence="5">05x7-T-G4-1.051#20</strain>
    </source>
</reference>
<dbReference type="SMART" id="SM00233">
    <property type="entry name" value="PH"/>
    <property type="match status" value="1"/>
</dbReference>
<feature type="compositionally biased region" description="Basic and acidic residues" evidence="2">
    <location>
        <begin position="951"/>
        <end position="960"/>
    </location>
</feature>
<dbReference type="InterPro" id="IPR001202">
    <property type="entry name" value="WW_dom"/>
</dbReference>
<dbReference type="InterPro" id="IPR057971">
    <property type="entry name" value="PKHA4-7_TBCA"/>
</dbReference>
<feature type="compositionally biased region" description="Basic and acidic residues" evidence="2">
    <location>
        <begin position="336"/>
        <end position="374"/>
    </location>
</feature>
<dbReference type="InterPro" id="IPR036020">
    <property type="entry name" value="WW_dom_sf"/>
</dbReference>
<feature type="compositionally biased region" description="Basic and acidic residues" evidence="2">
    <location>
        <begin position="1352"/>
        <end position="1362"/>
    </location>
</feature>
<feature type="compositionally biased region" description="Basic and acidic residues" evidence="2">
    <location>
        <begin position="316"/>
        <end position="326"/>
    </location>
</feature>
<feature type="region of interest" description="Disordered" evidence="2">
    <location>
        <begin position="1801"/>
        <end position="1824"/>
    </location>
</feature>
<keyword evidence="1" id="KW-0175">Coiled coil</keyword>
<feature type="region of interest" description="Disordered" evidence="2">
    <location>
        <begin position="1618"/>
        <end position="1641"/>
    </location>
</feature>
<feature type="compositionally biased region" description="Polar residues" evidence="2">
    <location>
        <begin position="1624"/>
        <end position="1638"/>
    </location>
</feature>
<feature type="compositionally biased region" description="Polar residues" evidence="2">
    <location>
        <begin position="301"/>
        <end position="315"/>
    </location>
</feature>